<evidence type="ECO:0000313" key="2">
    <source>
        <dbReference type="EMBL" id="CAD6960040.1"/>
    </source>
</evidence>
<feature type="non-terminal residue" evidence="2">
    <location>
        <position position="30"/>
    </location>
</feature>
<organism evidence="2 3">
    <name type="scientific">Tilletia laevis</name>
    <dbReference type="NCBI Taxonomy" id="157183"/>
    <lineage>
        <taxon>Eukaryota</taxon>
        <taxon>Fungi</taxon>
        <taxon>Dikarya</taxon>
        <taxon>Basidiomycota</taxon>
        <taxon>Ustilaginomycotina</taxon>
        <taxon>Exobasidiomycetes</taxon>
        <taxon>Tilletiales</taxon>
        <taxon>Tilletiaceae</taxon>
        <taxon>Tilletia</taxon>
    </lineage>
</organism>
<reference evidence="2 3" key="1">
    <citation type="submission" date="2020-10" db="EMBL/GenBank/DDBJ databases">
        <authorList>
            <person name="Sedaghatjoo S."/>
        </authorList>
    </citation>
    <scope>NUCLEOTIDE SEQUENCE [LARGE SCALE GENOMIC DNA]</scope>
    <source>
        <strain evidence="2 3">LLFL</strain>
    </source>
</reference>
<feature type="region of interest" description="Disordered" evidence="1">
    <location>
        <begin position="1"/>
        <end position="30"/>
    </location>
</feature>
<feature type="compositionally biased region" description="Basic and acidic residues" evidence="1">
    <location>
        <begin position="12"/>
        <end position="23"/>
    </location>
</feature>
<evidence type="ECO:0000313" key="3">
    <source>
        <dbReference type="Proteomes" id="UP000836404"/>
    </source>
</evidence>
<comment type="caution">
    <text evidence="2">The sequence shown here is derived from an EMBL/GenBank/DDBJ whole genome shotgun (WGS) entry which is preliminary data.</text>
</comment>
<dbReference type="AlphaFoldDB" id="A0A9N8QM05"/>
<keyword evidence="3" id="KW-1185">Reference proteome</keyword>
<proteinExistence type="predicted"/>
<evidence type="ECO:0000256" key="1">
    <source>
        <dbReference type="SAM" id="MobiDB-lite"/>
    </source>
</evidence>
<name>A0A9N8QM05_9BASI</name>
<dbReference type="EMBL" id="CAJHJF010006938">
    <property type="protein sequence ID" value="CAD6960040.1"/>
    <property type="molecule type" value="Genomic_DNA"/>
</dbReference>
<sequence>MSSCKRPATITSEDHVNIKRVRNDNTAGLN</sequence>
<dbReference type="Proteomes" id="UP000836404">
    <property type="component" value="Unassembled WGS sequence"/>
</dbReference>
<gene>
    <name evidence="2" type="ORF">JKILLFL_G5695</name>
</gene>
<protein>
    <submittedName>
        <fullName evidence="2">Uncharacterized protein</fullName>
    </submittedName>
</protein>
<accession>A0A9N8QM05</accession>